<evidence type="ECO:0000256" key="2">
    <source>
        <dbReference type="ARBA" id="ARBA00013855"/>
    </source>
</evidence>
<dbReference type="InterPro" id="IPR055342">
    <property type="entry name" value="MreC_beta-barrel_core"/>
</dbReference>
<dbReference type="GO" id="GO:0005886">
    <property type="term" value="C:plasma membrane"/>
    <property type="evidence" value="ECO:0007669"/>
    <property type="project" value="TreeGrafter"/>
</dbReference>
<accession>A0A0W8E2V8</accession>
<keyword evidence="6" id="KW-0472">Membrane</keyword>
<keyword evidence="6" id="KW-0812">Transmembrane</keyword>
<dbReference type="Gene3D" id="2.40.10.340">
    <property type="entry name" value="Rod shape-determining protein MreC, domain 1"/>
    <property type="match status" value="1"/>
</dbReference>
<feature type="domain" description="Rod shape-determining protein MreC beta-barrel core" evidence="7">
    <location>
        <begin position="129"/>
        <end position="276"/>
    </location>
</feature>
<keyword evidence="5" id="KW-0175">Coiled coil</keyword>
<dbReference type="InterPro" id="IPR007221">
    <property type="entry name" value="MreC"/>
</dbReference>
<dbReference type="NCBIfam" id="TIGR00219">
    <property type="entry name" value="mreC"/>
    <property type="match status" value="1"/>
</dbReference>
<evidence type="ECO:0000313" key="8">
    <source>
        <dbReference type="EMBL" id="KUG02942.1"/>
    </source>
</evidence>
<dbReference type="InterPro" id="IPR042175">
    <property type="entry name" value="Cell/Rod_MreC_2"/>
</dbReference>
<keyword evidence="6" id="KW-1133">Transmembrane helix</keyword>
<dbReference type="EMBL" id="LNQE01001901">
    <property type="protein sequence ID" value="KUG02942.1"/>
    <property type="molecule type" value="Genomic_DNA"/>
</dbReference>
<dbReference type="Pfam" id="PF04085">
    <property type="entry name" value="MreC"/>
    <property type="match status" value="1"/>
</dbReference>
<evidence type="ECO:0000256" key="5">
    <source>
        <dbReference type="SAM" id="Coils"/>
    </source>
</evidence>
<feature type="coiled-coil region" evidence="5">
    <location>
        <begin position="74"/>
        <end position="108"/>
    </location>
</feature>
<evidence type="ECO:0000256" key="3">
    <source>
        <dbReference type="ARBA" id="ARBA00022960"/>
    </source>
</evidence>
<sequence length="296" mass="33120">MGEGDLKKYLKNKYFWLVLIVFIGTLVLINNTSSERNQISLLEKIIRDAYTPLQSGVVEFKDRLGDFNAIFISKDKLQQEIDSLKEQNQELTLENQVLQEEKMEVRRLRSLLGFQDISLAKYAMVPARVIARSPSNWYRNIVIDKGSDSGIEKDMAVISPRGLVGRVTSVSRDSAHIDLITHREIAVGAIVQESRETQGIVEGLGNSNLLRMVNIPYYSTVEPGNNIITSGLSESYPKGIHIGIVKEVELQPDGILLSALIEPAVNFDKLEEVLVVVDYYTQDLPVEDNDAEEIGG</sequence>
<keyword evidence="3" id="KW-0133">Cell shape</keyword>
<organism evidence="8">
    <name type="scientific">hydrocarbon metagenome</name>
    <dbReference type="NCBI Taxonomy" id="938273"/>
    <lineage>
        <taxon>unclassified sequences</taxon>
        <taxon>metagenomes</taxon>
        <taxon>ecological metagenomes</taxon>
    </lineage>
</organism>
<evidence type="ECO:0000256" key="4">
    <source>
        <dbReference type="ARBA" id="ARBA00032089"/>
    </source>
</evidence>
<name>A0A0W8E2V8_9ZZZZ</name>
<dbReference type="PIRSF" id="PIRSF038471">
    <property type="entry name" value="MreC"/>
    <property type="match status" value="1"/>
</dbReference>
<dbReference type="Gene3D" id="2.40.10.350">
    <property type="entry name" value="Rod shape-determining protein MreC, domain 2"/>
    <property type="match status" value="1"/>
</dbReference>
<reference evidence="8" key="1">
    <citation type="journal article" date="2015" name="Proc. Natl. Acad. Sci. U.S.A.">
        <title>Networks of energetic and metabolic interactions define dynamics in microbial communities.</title>
        <authorList>
            <person name="Embree M."/>
            <person name="Liu J.K."/>
            <person name="Al-Bassam M.M."/>
            <person name="Zengler K."/>
        </authorList>
    </citation>
    <scope>NUCLEOTIDE SEQUENCE</scope>
</reference>
<dbReference type="CDD" id="cd14686">
    <property type="entry name" value="bZIP"/>
    <property type="match status" value="1"/>
</dbReference>
<feature type="transmembrane region" description="Helical" evidence="6">
    <location>
        <begin position="14"/>
        <end position="32"/>
    </location>
</feature>
<gene>
    <name evidence="8" type="ORF">ASZ90_019720</name>
</gene>
<dbReference type="GO" id="GO:0008360">
    <property type="term" value="P:regulation of cell shape"/>
    <property type="evidence" value="ECO:0007669"/>
    <property type="project" value="UniProtKB-KW"/>
</dbReference>
<comment type="similarity">
    <text evidence="1">Belongs to the MreC family.</text>
</comment>
<protein>
    <recommendedName>
        <fullName evidence="2">Cell shape-determining protein MreC</fullName>
    </recommendedName>
    <alternativeName>
        <fullName evidence="4">Cell shape protein MreC</fullName>
    </alternativeName>
</protein>
<dbReference type="PANTHER" id="PTHR34138:SF1">
    <property type="entry name" value="CELL SHAPE-DETERMINING PROTEIN MREC"/>
    <property type="match status" value="1"/>
</dbReference>
<dbReference type="PANTHER" id="PTHR34138">
    <property type="entry name" value="CELL SHAPE-DETERMINING PROTEIN MREC"/>
    <property type="match status" value="1"/>
</dbReference>
<evidence type="ECO:0000256" key="1">
    <source>
        <dbReference type="ARBA" id="ARBA00009369"/>
    </source>
</evidence>
<dbReference type="InterPro" id="IPR042177">
    <property type="entry name" value="Cell/Rod_1"/>
</dbReference>
<evidence type="ECO:0000256" key="6">
    <source>
        <dbReference type="SAM" id="Phobius"/>
    </source>
</evidence>
<proteinExistence type="inferred from homology"/>
<dbReference type="AlphaFoldDB" id="A0A0W8E2V8"/>
<evidence type="ECO:0000259" key="7">
    <source>
        <dbReference type="Pfam" id="PF04085"/>
    </source>
</evidence>
<comment type="caution">
    <text evidence="8">The sequence shown here is derived from an EMBL/GenBank/DDBJ whole genome shotgun (WGS) entry which is preliminary data.</text>
</comment>